<comment type="caution">
    <text evidence="5">The sequence shown here is derived from an EMBL/GenBank/DDBJ whole genome shotgun (WGS) entry which is preliminary data.</text>
</comment>
<evidence type="ECO:0000313" key="6">
    <source>
        <dbReference type="Proteomes" id="UP000241803"/>
    </source>
</evidence>
<keyword evidence="6" id="KW-1185">Reference proteome</keyword>
<dbReference type="SMART" id="SM00347">
    <property type="entry name" value="HTH_MARR"/>
    <property type="match status" value="1"/>
</dbReference>
<dbReference type="GO" id="GO:0003677">
    <property type="term" value="F:DNA binding"/>
    <property type="evidence" value="ECO:0007669"/>
    <property type="project" value="UniProtKB-KW"/>
</dbReference>
<dbReference type="InterPro" id="IPR036388">
    <property type="entry name" value="WH-like_DNA-bd_sf"/>
</dbReference>
<organism evidence="5 6">
    <name type="scientific">Photobacterium indicum</name>
    <dbReference type="NCBI Taxonomy" id="81447"/>
    <lineage>
        <taxon>Bacteria</taxon>
        <taxon>Pseudomonadati</taxon>
        <taxon>Pseudomonadota</taxon>
        <taxon>Gammaproteobacteria</taxon>
        <taxon>Vibrionales</taxon>
        <taxon>Vibrionaceae</taxon>
        <taxon>Photobacterium</taxon>
    </lineage>
</organism>
<keyword evidence="2" id="KW-0238">DNA-binding</keyword>
<dbReference type="Gene3D" id="1.10.10.10">
    <property type="entry name" value="Winged helix-like DNA-binding domain superfamily/Winged helix DNA-binding domain"/>
    <property type="match status" value="1"/>
</dbReference>
<evidence type="ECO:0000256" key="2">
    <source>
        <dbReference type="ARBA" id="ARBA00023125"/>
    </source>
</evidence>
<dbReference type="PANTHER" id="PTHR42756:SF1">
    <property type="entry name" value="TRANSCRIPTIONAL REPRESSOR OF EMRAB OPERON"/>
    <property type="match status" value="1"/>
</dbReference>
<dbReference type="EMBL" id="PYOC01000002">
    <property type="protein sequence ID" value="PSV48130.1"/>
    <property type="molecule type" value="Genomic_DNA"/>
</dbReference>
<protein>
    <submittedName>
        <fullName evidence="5">MarR family transcriptional regulator</fullName>
    </submittedName>
</protein>
<proteinExistence type="predicted"/>
<keyword evidence="1" id="KW-0805">Transcription regulation</keyword>
<sequence>MSTSFDRQSSLGWLINVVANKLKNDFDTELKKHGLTIALWPTLMCLWEEEGVTQREIAIKSKVESSTTTRTIDKLERLHLVERRDDPQSRRSFRIYLTDEGRALQSTLIHIPVDINESMLSSLDSEEQEQMLGLLKKLVRNIDV</sequence>
<dbReference type="GO" id="GO:0003700">
    <property type="term" value="F:DNA-binding transcription factor activity"/>
    <property type="evidence" value="ECO:0007669"/>
    <property type="project" value="InterPro"/>
</dbReference>
<dbReference type="PRINTS" id="PR00598">
    <property type="entry name" value="HTHMARR"/>
</dbReference>
<dbReference type="SUPFAM" id="SSF46785">
    <property type="entry name" value="Winged helix' DNA-binding domain"/>
    <property type="match status" value="1"/>
</dbReference>
<evidence type="ECO:0000256" key="1">
    <source>
        <dbReference type="ARBA" id="ARBA00023015"/>
    </source>
</evidence>
<dbReference type="Pfam" id="PF01047">
    <property type="entry name" value="MarR"/>
    <property type="match status" value="1"/>
</dbReference>
<dbReference type="Proteomes" id="UP000241803">
    <property type="component" value="Unassembled WGS sequence"/>
</dbReference>
<keyword evidence="3" id="KW-0804">Transcription</keyword>
<accession>A0A2T3L9W4</accession>
<evidence type="ECO:0000256" key="3">
    <source>
        <dbReference type="ARBA" id="ARBA00023163"/>
    </source>
</evidence>
<dbReference type="RefSeq" id="WP_006232078.1">
    <property type="nucleotide sequence ID" value="NZ_PYOC01000002.1"/>
</dbReference>
<feature type="domain" description="HTH marR-type" evidence="4">
    <location>
        <begin position="8"/>
        <end position="140"/>
    </location>
</feature>
<dbReference type="InterPro" id="IPR000835">
    <property type="entry name" value="HTH_MarR-typ"/>
</dbReference>
<dbReference type="PANTHER" id="PTHR42756">
    <property type="entry name" value="TRANSCRIPTIONAL REGULATOR, MARR"/>
    <property type="match status" value="1"/>
</dbReference>
<dbReference type="AlphaFoldDB" id="A0A2T3L9W4"/>
<evidence type="ECO:0000313" key="5">
    <source>
        <dbReference type="EMBL" id="PSV48130.1"/>
    </source>
</evidence>
<evidence type="ECO:0000259" key="4">
    <source>
        <dbReference type="PROSITE" id="PS50995"/>
    </source>
</evidence>
<dbReference type="InterPro" id="IPR036390">
    <property type="entry name" value="WH_DNA-bd_sf"/>
</dbReference>
<dbReference type="PROSITE" id="PS50995">
    <property type="entry name" value="HTH_MARR_2"/>
    <property type="match status" value="1"/>
</dbReference>
<gene>
    <name evidence="5" type="ORF">C9J47_06170</name>
</gene>
<name>A0A2T3L9W4_9GAMM</name>
<reference evidence="5 6" key="1">
    <citation type="submission" date="2018-03" db="EMBL/GenBank/DDBJ databases">
        <title>Whole genome sequencing of Histamine producing bacteria.</title>
        <authorList>
            <person name="Butler K."/>
        </authorList>
    </citation>
    <scope>NUCLEOTIDE SEQUENCE [LARGE SCALE GENOMIC DNA]</scope>
    <source>
        <strain evidence="5 6">ATCC 19614</strain>
    </source>
</reference>